<dbReference type="EMBL" id="JAOTPO010000030">
    <property type="protein sequence ID" value="MDE5416259.1"/>
    <property type="molecule type" value="Genomic_DNA"/>
</dbReference>
<evidence type="ECO:0000256" key="6">
    <source>
        <dbReference type="SAM" id="Phobius"/>
    </source>
</evidence>
<feature type="transmembrane region" description="Helical" evidence="6">
    <location>
        <begin position="20"/>
        <end position="38"/>
    </location>
</feature>
<evidence type="ECO:0000259" key="7">
    <source>
        <dbReference type="Pfam" id="PF12698"/>
    </source>
</evidence>
<sequence length="892" mass="100630">MENIWNIFKQDLLNIKRVPLVGILLIGLAILPSLYAWFNLGAAWDPYANTQGIQVAVVNEDQGTEIDGEAINIGAELVDNLKNNDNLGWAFVSREEAEKGVEYGDYYASIFIDPHFSEDLAQVLTGEPIQAQVSYQVNEKINAIAPKMTSAGASTIVKAINDQFVAETSKTLFQEFDRLGLRLEEELPTLRRVKQVIYDLEQRFPEVNEFAQWIIDIDDNWYKVEEHVDQLLALEEFIPQIRQGAEHIVRIENEFPQIYKLGEGILQLEAAIPEIENAVSELDSINDHYSNIAEHLEEALEAVQLAQETIKNAQEVVPSVEQRAESIEEYMVALDNYLDEAQKSSIFVIDVLAQQVLFFSQTTASIDQVIAMLEDEQAEQQVLERLNVLYDELNTHIRLLENSITMYTLLYESSQDDGLLTVIDQLTRTKEAMESLQNDVQIVIERMEAGESIGIDKITSTRESVQEVERLSKELHHSLKGDGADRIEHAISSIETKLNDNIHSLDEVYADLKSVEEVLIHAEIIAVEGEENIAQWIDRLPEVERRINELTEKIQRDLPLVIDVIENLGHFIRNDLPALEKNVIGMSRLIREDLPGVEEDYLRVAHSIAEHLPDIQRSVGELAEFGRTQLPEVEENISDAADRLRMIEEDDRINEMILLLRNDLDEESEFFASPVDLIEDELFPIPNYGSANAPFYTTLSLWVGALLLSNLISTNLHAADRREEYTLRQIYFGRMFLFLIVGVLQGLIVSIGNLTILGIYAAHPGLLILFSVIIAVVFMTMVYTLASILGNIGKALAIVLLVLQLSSGGGTFPIEVAPPFFQMVHPFMPFSYAINLLREAVGGAIAILVWKNLLILGGFWLLALMIGFLLKPKLAARIEKTYEKSKSSRLVE</sequence>
<reference evidence="8" key="1">
    <citation type="submission" date="2024-05" db="EMBL/GenBank/DDBJ databases">
        <title>Alkalihalobacillus sp. strain MEB203 novel alkaliphilic bacterium from Lonar Lake, India.</title>
        <authorList>
            <person name="Joshi A."/>
            <person name="Thite S."/>
            <person name="Mengade P."/>
        </authorList>
    </citation>
    <scope>NUCLEOTIDE SEQUENCE</scope>
    <source>
        <strain evidence="8">MEB 203</strain>
    </source>
</reference>
<feature type="transmembrane region" description="Helical" evidence="6">
    <location>
        <begin position="695"/>
        <end position="716"/>
    </location>
</feature>
<proteinExistence type="predicted"/>
<feature type="transmembrane region" description="Helical" evidence="6">
    <location>
        <begin position="798"/>
        <end position="821"/>
    </location>
</feature>
<feature type="coiled-coil region" evidence="5">
    <location>
        <begin position="383"/>
        <end position="446"/>
    </location>
</feature>
<evidence type="ECO:0000256" key="1">
    <source>
        <dbReference type="ARBA" id="ARBA00004141"/>
    </source>
</evidence>
<evidence type="ECO:0000256" key="4">
    <source>
        <dbReference type="ARBA" id="ARBA00023136"/>
    </source>
</evidence>
<dbReference type="PANTHER" id="PTHR43077">
    <property type="entry name" value="TRANSPORT PERMEASE YVFS-RELATED"/>
    <property type="match status" value="1"/>
</dbReference>
<protein>
    <submittedName>
        <fullName evidence="8">YhgE/Pip domain-containing protein</fullName>
    </submittedName>
</protein>
<keyword evidence="3 6" id="KW-1133">Transmembrane helix</keyword>
<evidence type="ECO:0000313" key="9">
    <source>
        <dbReference type="Proteomes" id="UP001148125"/>
    </source>
</evidence>
<feature type="domain" description="ABC-2 type transporter transmembrane" evidence="7">
    <location>
        <begin position="677"/>
        <end position="869"/>
    </location>
</feature>
<evidence type="ECO:0000256" key="3">
    <source>
        <dbReference type="ARBA" id="ARBA00022989"/>
    </source>
</evidence>
<dbReference type="Gene3D" id="3.40.1710.10">
    <property type="entry name" value="abc type-2 transporter like domain"/>
    <property type="match status" value="1"/>
</dbReference>
<comment type="caution">
    <text evidence="8">The sequence shown here is derived from an EMBL/GenBank/DDBJ whole genome shotgun (WGS) entry which is preliminary data.</text>
</comment>
<feature type="transmembrane region" description="Helical" evidence="6">
    <location>
        <begin position="736"/>
        <end position="760"/>
    </location>
</feature>
<keyword evidence="9" id="KW-1185">Reference proteome</keyword>
<dbReference type="RefSeq" id="WP_275120850.1">
    <property type="nucleotide sequence ID" value="NZ_JAOTPO010000030.1"/>
</dbReference>
<feature type="transmembrane region" description="Helical" evidence="6">
    <location>
        <begin position="766"/>
        <end position="786"/>
    </location>
</feature>
<accession>A0ABT5VLF9</accession>
<keyword evidence="2 6" id="KW-0812">Transmembrane</keyword>
<feature type="domain" description="ABC-2 type transporter transmembrane" evidence="7">
    <location>
        <begin position="29"/>
        <end position="166"/>
    </location>
</feature>
<dbReference type="NCBIfam" id="TIGR03061">
    <property type="entry name" value="pip_yhgE_Nterm"/>
    <property type="match status" value="1"/>
</dbReference>
<keyword evidence="5" id="KW-0175">Coiled coil</keyword>
<dbReference type="InterPro" id="IPR051328">
    <property type="entry name" value="T7SS_ABC-Transporter"/>
</dbReference>
<dbReference type="NCBIfam" id="TIGR03062">
    <property type="entry name" value="pip_yhgE_Cterm"/>
    <property type="match status" value="1"/>
</dbReference>
<evidence type="ECO:0000313" key="8">
    <source>
        <dbReference type="EMBL" id="MDE5416259.1"/>
    </source>
</evidence>
<organism evidence="8 9">
    <name type="scientific">Alkalihalobacterium chitinilyticum</name>
    <dbReference type="NCBI Taxonomy" id="2980103"/>
    <lineage>
        <taxon>Bacteria</taxon>
        <taxon>Bacillati</taxon>
        <taxon>Bacillota</taxon>
        <taxon>Bacilli</taxon>
        <taxon>Bacillales</taxon>
        <taxon>Bacillaceae</taxon>
        <taxon>Alkalihalobacterium</taxon>
    </lineage>
</organism>
<dbReference type="InterPro" id="IPR017501">
    <property type="entry name" value="Phage_infect_YhgE_C"/>
</dbReference>
<keyword evidence="4 6" id="KW-0472">Membrane</keyword>
<dbReference type="Pfam" id="PF12698">
    <property type="entry name" value="ABC2_membrane_3"/>
    <property type="match status" value="2"/>
</dbReference>
<name>A0ABT5VLF9_9BACI</name>
<evidence type="ECO:0000256" key="5">
    <source>
        <dbReference type="SAM" id="Coils"/>
    </source>
</evidence>
<evidence type="ECO:0000256" key="2">
    <source>
        <dbReference type="ARBA" id="ARBA00022692"/>
    </source>
</evidence>
<gene>
    <name evidence="8" type="ORF">N7Z68_23440</name>
</gene>
<dbReference type="InterPro" id="IPR017500">
    <property type="entry name" value="Phage_infect_YhgE_N"/>
</dbReference>
<dbReference type="InterPro" id="IPR013525">
    <property type="entry name" value="ABC2_TM"/>
</dbReference>
<feature type="transmembrane region" description="Helical" evidence="6">
    <location>
        <begin position="841"/>
        <end position="870"/>
    </location>
</feature>
<feature type="coiled-coil region" evidence="5">
    <location>
        <begin position="293"/>
        <end position="323"/>
    </location>
</feature>
<dbReference type="Proteomes" id="UP001148125">
    <property type="component" value="Unassembled WGS sequence"/>
</dbReference>
<comment type="subcellular location">
    <subcellularLocation>
        <location evidence="1">Membrane</location>
        <topology evidence="1">Multi-pass membrane protein</topology>
    </subcellularLocation>
</comment>
<dbReference type="PANTHER" id="PTHR43077:SF10">
    <property type="entry name" value="TRANSPORT PERMEASE PROTEIN"/>
    <property type="match status" value="1"/>
</dbReference>